<reference evidence="1 2" key="1">
    <citation type="submission" date="2016-02" db="EMBL/GenBank/DDBJ databases">
        <title>Biosynthesis of antibiotic leucinostatins and their inhibition on Phytophthora in bio-control Purpureocillium lilacinum.</title>
        <authorList>
            <person name="Wang G."/>
            <person name="Liu Z."/>
            <person name="Lin R."/>
            <person name="Li E."/>
            <person name="Mao Z."/>
            <person name="Ling J."/>
            <person name="Yin W."/>
            <person name="Xie B."/>
        </authorList>
    </citation>
    <scope>NUCLEOTIDE SEQUENCE [LARGE SCALE GENOMIC DNA]</scope>
    <source>
        <strain evidence="1">PLFJ-1</strain>
    </source>
</reference>
<evidence type="ECO:0000313" key="1">
    <source>
        <dbReference type="EMBL" id="OAQ88394.1"/>
    </source>
</evidence>
<organism evidence="1 2">
    <name type="scientific">Purpureocillium lilacinum</name>
    <name type="common">Paecilomyces lilacinus</name>
    <dbReference type="NCBI Taxonomy" id="33203"/>
    <lineage>
        <taxon>Eukaryota</taxon>
        <taxon>Fungi</taxon>
        <taxon>Dikarya</taxon>
        <taxon>Ascomycota</taxon>
        <taxon>Pezizomycotina</taxon>
        <taxon>Sordariomycetes</taxon>
        <taxon>Hypocreomycetidae</taxon>
        <taxon>Hypocreales</taxon>
        <taxon>Ophiocordycipitaceae</taxon>
        <taxon>Purpureocillium</taxon>
    </lineage>
</organism>
<accession>A0A179HEE0</accession>
<gene>
    <name evidence="1" type="ORF">VFPFJ_06859</name>
</gene>
<evidence type="ECO:0000313" key="2">
    <source>
        <dbReference type="Proteomes" id="UP000078340"/>
    </source>
</evidence>
<dbReference type="EMBL" id="LSBI01000006">
    <property type="protein sequence ID" value="OAQ88394.1"/>
    <property type="molecule type" value="Genomic_DNA"/>
</dbReference>
<sequence>MRQLIASPSDVGLQRGDDASKSFAAAPILQDLCEDKMSFNSRVQTHGYRDLQREAVGQKERTTSLSQQGAIKLDGFGILLFSVILASMSGRSFGRKQATGRKQRSFERAEKMSKFAAYRATGGSPLRRLDAP</sequence>
<name>A0A179HEE0_PURLI</name>
<protein>
    <submittedName>
        <fullName evidence="1">Uncharacterized protein</fullName>
    </submittedName>
</protein>
<proteinExistence type="predicted"/>
<dbReference type="AlphaFoldDB" id="A0A179HEE0"/>
<dbReference type="Proteomes" id="UP000078340">
    <property type="component" value="Unassembled WGS sequence"/>
</dbReference>
<comment type="caution">
    <text evidence="1">The sequence shown here is derived from an EMBL/GenBank/DDBJ whole genome shotgun (WGS) entry which is preliminary data.</text>
</comment>